<evidence type="ECO:0000313" key="2">
    <source>
        <dbReference type="EMBL" id="QHT28294.1"/>
    </source>
</evidence>
<proteinExistence type="predicted"/>
<feature type="compositionally biased region" description="Basic residues" evidence="1">
    <location>
        <begin position="9"/>
        <end position="51"/>
    </location>
</feature>
<protein>
    <submittedName>
        <fullName evidence="2">Uncharacterized protein</fullName>
    </submittedName>
</protein>
<reference evidence="2" key="1">
    <citation type="journal article" date="2020" name="Nature">
        <title>Giant virus diversity and host interactions through global metagenomics.</title>
        <authorList>
            <person name="Schulz F."/>
            <person name="Roux S."/>
            <person name="Paez-Espino D."/>
            <person name="Jungbluth S."/>
            <person name="Walsh D.A."/>
            <person name="Denef V.J."/>
            <person name="McMahon K.D."/>
            <person name="Konstantinidis K.T."/>
            <person name="Eloe-Fadrosh E.A."/>
            <person name="Kyrpides N.C."/>
            <person name="Woyke T."/>
        </authorList>
    </citation>
    <scope>NUCLEOTIDE SEQUENCE</scope>
    <source>
        <strain evidence="2">GVMAG-M-3300001348-25</strain>
    </source>
</reference>
<organism evidence="2">
    <name type="scientific">viral metagenome</name>
    <dbReference type="NCBI Taxonomy" id="1070528"/>
    <lineage>
        <taxon>unclassified sequences</taxon>
        <taxon>metagenomes</taxon>
        <taxon>organismal metagenomes</taxon>
    </lineage>
</organism>
<feature type="region of interest" description="Disordered" evidence="1">
    <location>
        <begin position="1"/>
        <end position="86"/>
    </location>
</feature>
<evidence type="ECO:0000256" key="1">
    <source>
        <dbReference type="SAM" id="MobiDB-lite"/>
    </source>
</evidence>
<name>A0A6C0EGN7_9ZZZZ</name>
<accession>A0A6C0EGN7</accession>
<dbReference type="EMBL" id="MN738854">
    <property type="protein sequence ID" value="QHT28294.1"/>
    <property type="molecule type" value="Genomic_DNA"/>
</dbReference>
<dbReference type="AlphaFoldDB" id="A0A6C0EGN7"/>
<sequence>MGNVMGGKKTAKRVRVRKSKKGTKKARGKSAKKAPARKSKKGTKRNKRKMKGGFGFRFSPNVVQGASSSALANPMPHASYNNCASK</sequence>
<feature type="compositionally biased region" description="Polar residues" evidence="1">
    <location>
        <begin position="61"/>
        <end position="71"/>
    </location>
</feature>